<gene>
    <name evidence="5" type="ORF">Q4527_06900</name>
</gene>
<dbReference type="CDD" id="cd04276">
    <property type="entry name" value="ZnMc_MMP_like_2"/>
    <property type="match status" value="1"/>
</dbReference>
<dbReference type="PANTHER" id="PTHR38478:SF1">
    <property type="entry name" value="ZINC DEPENDENT METALLOPROTEASE DOMAIN LIPOPROTEIN"/>
    <property type="match status" value="1"/>
</dbReference>
<dbReference type="InterPro" id="IPR034032">
    <property type="entry name" value="Zn_MMP-like_bac"/>
</dbReference>
<dbReference type="Pfam" id="PF16313">
    <property type="entry name" value="DUF4953"/>
    <property type="match status" value="1"/>
</dbReference>
<protein>
    <submittedName>
        <fullName evidence="5">Zinc-dependent metalloprotease</fullName>
    </submittedName>
</protein>
<keyword evidence="5" id="KW-0378">Hydrolase</keyword>
<reference evidence="5" key="1">
    <citation type="submission" date="2023-07" db="EMBL/GenBank/DDBJ databases">
        <title>Genome content predicts the carbon catabolic preferences of heterotrophic bacteria.</title>
        <authorList>
            <person name="Gralka M."/>
        </authorList>
    </citation>
    <scope>NUCLEOTIDE SEQUENCE</scope>
    <source>
        <strain evidence="5">F2M12</strain>
    </source>
</reference>
<feature type="domain" description="DUF5117" evidence="4">
    <location>
        <begin position="102"/>
        <end position="293"/>
    </location>
</feature>
<sequence>MLVENKQGNNKAKGEKPFSFSAVRWLMVVVVSTFFATPVWAALPTISEFTKDMSTKDGLIPIYYDDETDKVYLSIPNDEQQFLFQSSLPYGVGSNDIGLDRGQLGRTRLITFERFGNKLMLKQLNTKYRAAHGSAAEKQSINEAFASSVLAGFVIVAKSDSANLIDYTPFLFSDIHGIGNRLSAKNQGSFKADKNRSGVYLSRTKGFEKNTELEALVTFAGSKPGNYVSDVTPDPENLSVHLHHSFVALPDDGYTPRAYHPYSGYWKFRYFDYSTAINEPTEQRFITRHRLAKVSPHAPMSEAVEPIVYYLDPGIPEPVMSSLKEGASWWNQAFEAAGYKNAFQVKVLPENADPMDVRYNVINWVHRATRGWSYGSSVVDPRTGEIIKGHVTLGSLRVRQDYLIALGLTSPFSGDNASSPEQEAMALDRIKQLSAHEVGHTLGIAHNFAASENEMASVMDYPHPRITLKDGKVSLEGAYDMGIGAWDKHAIVYGYQEFGSTSEETEGLAKQIVKTRNKGLAFKSDSDTRSSRHSSANGHMWENGADPLDAFDEISAIRRHALDQLGMDTLKPNASLSSLENALVPIYLLHRFQLEAVAKQVGGLIYEYERKGDYTTPQGQQDVAPQVQQRAMQQLITATTVPYLAIPEAVLALIPPTAYGDDVTREHFQGKMGLMLDPVSAAASASDFALSLLLHPERLNRLAWQSSRTKELVGVEGLVRQTLNVHWYRAKHKRGGKEDLVATRLQLVALNAIMKAATNPALAPEAKIAMHSALLEFDEWLDDDSDRDADEVLHKYFDTYWKSGHWSGAFDVKPLPPGSPI</sequence>
<dbReference type="GO" id="GO:0008237">
    <property type="term" value="F:metallopeptidase activity"/>
    <property type="evidence" value="ECO:0007669"/>
    <property type="project" value="UniProtKB-KW"/>
</dbReference>
<dbReference type="Pfam" id="PF17148">
    <property type="entry name" value="DUF5117"/>
    <property type="match status" value="1"/>
</dbReference>
<feature type="transmembrane region" description="Helical" evidence="2">
    <location>
        <begin position="21"/>
        <end position="43"/>
    </location>
</feature>
<evidence type="ECO:0000313" key="6">
    <source>
        <dbReference type="Proteomes" id="UP001170717"/>
    </source>
</evidence>
<name>A0AAW7Z100_9ALTE</name>
<dbReference type="Proteomes" id="UP001170717">
    <property type="component" value="Unassembled WGS sequence"/>
</dbReference>
<comment type="caution">
    <text evidence="5">The sequence shown here is derived from an EMBL/GenBank/DDBJ whole genome shotgun (WGS) entry which is preliminary data.</text>
</comment>
<dbReference type="EMBL" id="JAUOQI010000004">
    <property type="protein sequence ID" value="MDO6577113.1"/>
    <property type="molecule type" value="Genomic_DNA"/>
</dbReference>
<keyword evidence="5" id="KW-0645">Protease</keyword>
<organism evidence="5 6">
    <name type="scientific">Alteromonas stellipolaris</name>
    <dbReference type="NCBI Taxonomy" id="233316"/>
    <lineage>
        <taxon>Bacteria</taxon>
        <taxon>Pseudomonadati</taxon>
        <taxon>Pseudomonadota</taxon>
        <taxon>Gammaproteobacteria</taxon>
        <taxon>Alteromonadales</taxon>
        <taxon>Alteromonadaceae</taxon>
        <taxon>Alteromonas/Salinimonas group</taxon>
        <taxon>Alteromonas</taxon>
    </lineage>
</organism>
<dbReference type="Gene3D" id="3.40.390.10">
    <property type="entry name" value="Collagenase (Catalytic Domain)"/>
    <property type="match status" value="1"/>
</dbReference>
<dbReference type="InterPro" id="IPR032534">
    <property type="entry name" value="EcxA_zinc-bd"/>
</dbReference>
<accession>A0AAW7Z100</accession>
<evidence type="ECO:0000256" key="1">
    <source>
        <dbReference type="SAM" id="MobiDB-lite"/>
    </source>
</evidence>
<keyword evidence="2" id="KW-0812">Transmembrane</keyword>
<evidence type="ECO:0000259" key="3">
    <source>
        <dbReference type="Pfam" id="PF16313"/>
    </source>
</evidence>
<evidence type="ECO:0000259" key="4">
    <source>
        <dbReference type="Pfam" id="PF17148"/>
    </source>
</evidence>
<feature type="domain" description="EcxA zinc-binding" evidence="3">
    <location>
        <begin position="420"/>
        <end position="731"/>
    </location>
</feature>
<dbReference type="InterPro" id="IPR033413">
    <property type="entry name" value="DUF5117"/>
</dbReference>
<evidence type="ECO:0000256" key="2">
    <source>
        <dbReference type="SAM" id="Phobius"/>
    </source>
</evidence>
<proteinExistence type="predicted"/>
<feature type="region of interest" description="Disordered" evidence="1">
    <location>
        <begin position="521"/>
        <end position="544"/>
    </location>
</feature>
<dbReference type="AlphaFoldDB" id="A0AAW7Z100"/>
<keyword evidence="2" id="KW-1133">Transmembrane helix</keyword>
<keyword evidence="5" id="KW-0482">Metalloprotease</keyword>
<evidence type="ECO:0000313" key="5">
    <source>
        <dbReference type="EMBL" id="MDO6577113.1"/>
    </source>
</evidence>
<dbReference type="SUPFAM" id="SSF55486">
    <property type="entry name" value="Metalloproteases ('zincins'), catalytic domain"/>
    <property type="match status" value="1"/>
</dbReference>
<dbReference type="PANTHER" id="PTHR38478">
    <property type="entry name" value="PEPTIDASE M1A AND M12B"/>
    <property type="match status" value="1"/>
</dbReference>
<keyword evidence="2" id="KW-0472">Membrane</keyword>
<dbReference type="InterPro" id="IPR024079">
    <property type="entry name" value="MetalloPept_cat_dom_sf"/>
</dbReference>